<evidence type="ECO:0000256" key="3">
    <source>
        <dbReference type="ARBA" id="ARBA00008636"/>
    </source>
</evidence>
<dbReference type="Pfam" id="PF03315">
    <property type="entry name" value="SDH_beta"/>
    <property type="match status" value="1"/>
</dbReference>
<protein>
    <recommendedName>
        <fullName evidence="11">L-serine dehydratase</fullName>
        <ecNumber evidence="11">4.3.1.17</ecNumber>
    </recommendedName>
</protein>
<organism evidence="14 15">
    <name type="scientific">Corynebacterium pseudodiphtheriticum</name>
    <dbReference type="NCBI Taxonomy" id="37637"/>
    <lineage>
        <taxon>Bacteria</taxon>
        <taxon>Bacillati</taxon>
        <taxon>Actinomycetota</taxon>
        <taxon>Actinomycetes</taxon>
        <taxon>Mycobacteriales</taxon>
        <taxon>Corynebacteriaceae</taxon>
        <taxon>Corynebacterium</taxon>
    </lineage>
</organism>
<evidence type="ECO:0000256" key="7">
    <source>
        <dbReference type="ARBA" id="ARBA00023004"/>
    </source>
</evidence>
<dbReference type="GO" id="GO:0046872">
    <property type="term" value="F:metal ion binding"/>
    <property type="evidence" value="ECO:0007669"/>
    <property type="project" value="UniProtKB-KW"/>
</dbReference>
<evidence type="ECO:0000256" key="1">
    <source>
        <dbReference type="ARBA" id="ARBA00001966"/>
    </source>
</evidence>
<evidence type="ECO:0000256" key="5">
    <source>
        <dbReference type="ARBA" id="ARBA00022485"/>
    </source>
</evidence>
<dbReference type="InterPro" id="IPR004644">
    <property type="entry name" value="Fe-S_L-Ser_mono"/>
</dbReference>
<proteinExistence type="inferred from homology"/>
<dbReference type="PANTHER" id="PTHR30182">
    <property type="entry name" value="L-SERINE DEHYDRATASE"/>
    <property type="match status" value="1"/>
</dbReference>
<keyword evidence="4 11" id="KW-0312">Gluconeogenesis</keyword>
<keyword evidence="6 11" id="KW-0479">Metal-binding</keyword>
<evidence type="ECO:0000256" key="10">
    <source>
        <dbReference type="ARBA" id="ARBA00049406"/>
    </source>
</evidence>
<evidence type="ECO:0000313" key="15">
    <source>
        <dbReference type="Proteomes" id="UP001224412"/>
    </source>
</evidence>
<dbReference type="SUPFAM" id="SSF143548">
    <property type="entry name" value="Serine metabolism enzymes domain"/>
    <property type="match status" value="1"/>
</dbReference>
<dbReference type="InterPro" id="IPR005130">
    <property type="entry name" value="Ser_deHydtase-like_asu"/>
</dbReference>
<dbReference type="EMBL" id="JASNVH010000009">
    <property type="protein sequence ID" value="MDK4307180.1"/>
    <property type="molecule type" value="Genomic_DNA"/>
</dbReference>
<dbReference type="InterPro" id="IPR051318">
    <property type="entry name" value="Fe-S_L-Ser"/>
</dbReference>
<feature type="domain" description="Serine dehydratase beta chain" evidence="13">
    <location>
        <begin position="4"/>
        <end position="147"/>
    </location>
</feature>
<gene>
    <name evidence="14" type="ORF">QPX42_06465</name>
</gene>
<dbReference type="PANTHER" id="PTHR30182:SF1">
    <property type="entry name" value="L-SERINE DEHYDRATASE 1"/>
    <property type="match status" value="1"/>
</dbReference>
<evidence type="ECO:0000256" key="2">
    <source>
        <dbReference type="ARBA" id="ARBA00004742"/>
    </source>
</evidence>
<evidence type="ECO:0000259" key="12">
    <source>
        <dbReference type="Pfam" id="PF03313"/>
    </source>
</evidence>
<dbReference type="RefSeq" id="WP_284589075.1">
    <property type="nucleotide sequence ID" value="NZ_JASNUC010000010.1"/>
</dbReference>
<reference evidence="14" key="1">
    <citation type="submission" date="2023-05" db="EMBL/GenBank/DDBJ databases">
        <title>Metabolic capabilities are highly conserved among human nasal-associated Corynebacterium species in pangenomic analyses.</title>
        <authorList>
            <person name="Tran T.H."/>
            <person name="Roberts A.Q."/>
            <person name="Escapa I.F."/>
            <person name="Gao W."/>
            <person name="Conlan S."/>
            <person name="Kong H."/>
            <person name="Segre J.A."/>
            <person name="Kelly M.S."/>
            <person name="Lemon K.P."/>
        </authorList>
    </citation>
    <scope>NUCLEOTIDE SEQUENCE</scope>
    <source>
        <strain evidence="14">KPL2773</strain>
    </source>
</reference>
<comment type="similarity">
    <text evidence="3 11">Belongs to the iron-sulfur dependent L-serine dehydratase family.</text>
</comment>
<dbReference type="InterPro" id="IPR005131">
    <property type="entry name" value="Ser_deHydtase_bsu"/>
</dbReference>
<dbReference type="GO" id="GO:0051539">
    <property type="term" value="F:4 iron, 4 sulfur cluster binding"/>
    <property type="evidence" value="ECO:0007669"/>
    <property type="project" value="UniProtKB-UniRule"/>
</dbReference>
<name>A0AAP4BRH9_9CORY</name>
<evidence type="ECO:0000256" key="8">
    <source>
        <dbReference type="ARBA" id="ARBA00023014"/>
    </source>
</evidence>
<comment type="caution">
    <text evidence="14">The sequence shown here is derived from an EMBL/GenBank/DDBJ whole genome shotgun (WGS) entry which is preliminary data.</text>
</comment>
<comment type="catalytic activity">
    <reaction evidence="10 11">
        <text>L-serine = pyruvate + NH4(+)</text>
        <dbReference type="Rhea" id="RHEA:19169"/>
        <dbReference type="ChEBI" id="CHEBI:15361"/>
        <dbReference type="ChEBI" id="CHEBI:28938"/>
        <dbReference type="ChEBI" id="CHEBI:33384"/>
        <dbReference type="EC" id="4.3.1.17"/>
    </reaction>
</comment>
<feature type="domain" description="Serine dehydratase-like alpha subunit" evidence="12">
    <location>
        <begin position="189"/>
        <end position="457"/>
    </location>
</feature>
<evidence type="ECO:0000256" key="6">
    <source>
        <dbReference type="ARBA" id="ARBA00022723"/>
    </source>
</evidence>
<dbReference type="EC" id="4.3.1.17" evidence="11"/>
<evidence type="ECO:0000313" key="14">
    <source>
        <dbReference type="EMBL" id="MDK4307180.1"/>
    </source>
</evidence>
<dbReference type="NCBIfam" id="TIGR00720">
    <property type="entry name" value="sda_mono"/>
    <property type="match status" value="1"/>
</dbReference>
<keyword evidence="7 11" id="KW-0408">Iron</keyword>
<dbReference type="InterPro" id="IPR029009">
    <property type="entry name" value="ASB_dom_sf"/>
</dbReference>
<keyword evidence="9 11" id="KW-0456">Lyase</keyword>
<dbReference type="AlphaFoldDB" id="A0AAP4BRH9"/>
<dbReference type="Pfam" id="PF03313">
    <property type="entry name" value="SDH_alpha"/>
    <property type="match status" value="1"/>
</dbReference>
<keyword evidence="5 11" id="KW-0004">4Fe-4S</keyword>
<dbReference type="Proteomes" id="UP001224412">
    <property type="component" value="Unassembled WGS sequence"/>
</dbReference>
<dbReference type="GO" id="GO:0006094">
    <property type="term" value="P:gluconeogenesis"/>
    <property type="evidence" value="ECO:0007669"/>
    <property type="project" value="UniProtKB-KW"/>
</dbReference>
<keyword evidence="8 11" id="KW-0411">Iron-sulfur</keyword>
<comment type="pathway">
    <text evidence="2">Carbohydrate biosynthesis; gluconeogenesis.</text>
</comment>
<evidence type="ECO:0000259" key="13">
    <source>
        <dbReference type="Pfam" id="PF03315"/>
    </source>
</evidence>
<dbReference type="Gene3D" id="3.30.1330.90">
    <property type="entry name" value="D-3-phosphoglycerate dehydrogenase, domain 3"/>
    <property type="match status" value="1"/>
</dbReference>
<evidence type="ECO:0000256" key="9">
    <source>
        <dbReference type="ARBA" id="ARBA00023239"/>
    </source>
</evidence>
<comment type="cofactor">
    <cofactor evidence="1 11">
        <name>[4Fe-4S] cluster</name>
        <dbReference type="ChEBI" id="CHEBI:49883"/>
    </cofactor>
</comment>
<evidence type="ECO:0000256" key="4">
    <source>
        <dbReference type="ARBA" id="ARBA00022432"/>
    </source>
</evidence>
<evidence type="ECO:0000256" key="11">
    <source>
        <dbReference type="RuleBase" id="RU366059"/>
    </source>
</evidence>
<accession>A0AAP4BRH9</accession>
<sequence>MTISVTDIFSIGIGPSSSHTVGPMRAAKSFINSLTAIPHRVQAELRGSLAATGRGHATDRAVILGLVGWDPLDVPLDAEPRADQPIPTKGSATGPDREIHYELRFINEPLPQHPNAVVFSAWDAEGECLANGIEYFSVGGGFILTREELDKELETDNEVPAGMAAADGQSEVPYPFRTGAELLRMCEESGREIWELVEANEKALHKDNGGLDSVNNHLTTVWDVMRSCVTEGIATQGHLPGGLHVPRRAHRVYEQLLDAVDDTSHGFSAMEWVNLYALAVNEQNAAGGRVITAPTNGACGIIPAVLHYARDFQANFTRESARRYLLTAGAIGMIIKQNASISGAEVGCQGEVGSASAMAAAGMAQLLGCTPAQIENAAEIALEHNLGLTCDPVGGLVQIPCIERNAIGGVKAINAARLARIGEGTHHVTLDNAINTMAETGRDMLSKYKETSIGGLAKTLGFTVSQVEC</sequence>
<dbReference type="GO" id="GO:0003941">
    <property type="term" value="F:L-serine ammonia-lyase activity"/>
    <property type="evidence" value="ECO:0007669"/>
    <property type="project" value="UniProtKB-UniRule"/>
</dbReference>